<gene>
    <name evidence="2" type="ORF">FHS03_003929</name>
</gene>
<dbReference type="SUPFAM" id="SSF88723">
    <property type="entry name" value="PIN domain-like"/>
    <property type="match status" value="1"/>
</dbReference>
<dbReference type="CDD" id="cd09854">
    <property type="entry name" value="PIN_VapC-like"/>
    <property type="match status" value="1"/>
</dbReference>
<sequence length="124" mass="14122">MILIDTSVWIDHLRRPEHAIETLRKRNMVLMHPFVVGELAMGTLSRRPYWLKKFHDLPQADVTPLQQVLEFIDAHVLHGSGIGYIDAHLLASANHLPGTLLWTRDKRLHAIGLRLNLAAEIQAV</sequence>
<protein>
    <recommendedName>
        <fullName evidence="1">PIN domain-containing protein</fullName>
    </recommendedName>
</protein>
<dbReference type="InterPro" id="IPR029060">
    <property type="entry name" value="PIN-like_dom_sf"/>
</dbReference>
<dbReference type="EMBL" id="JACHXD010000011">
    <property type="protein sequence ID" value="MBB3120859.1"/>
    <property type="molecule type" value="Genomic_DNA"/>
</dbReference>
<proteinExistence type="predicted"/>
<dbReference type="Gene3D" id="3.40.50.1010">
    <property type="entry name" value="5'-nuclease"/>
    <property type="match status" value="1"/>
</dbReference>
<evidence type="ECO:0000313" key="2">
    <source>
        <dbReference type="EMBL" id="MBB3120859.1"/>
    </source>
</evidence>
<feature type="domain" description="PIN" evidence="1">
    <location>
        <begin position="2"/>
        <end position="111"/>
    </location>
</feature>
<accession>A0A7W5FVJ2</accession>
<organism evidence="2 3">
    <name type="scientific">Pseudoduganella violacea</name>
    <dbReference type="NCBI Taxonomy" id="1715466"/>
    <lineage>
        <taxon>Bacteria</taxon>
        <taxon>Pseudomonadati</taxon>
        <taxon>Pseudomonadota</taxon>
        <taxon>Betaproteobacteria</taxon>
        <taxon>Burkholderiales</taxon>
        <taxon>Oxalobacteraceae</taxon>
        <taxon>Telluria group</taxon>
        <taxon>Pseudoduganella</taxon>
    </lineage>
</organism>
<evidence type="ECO:0000313" key="3">
    <source>
        <dbReference type="Proteomes" id="UP000541535"/>
    </source>
</evidence>
<reference evidence="2 3" key="1">
    <citation type="submission" date="2020-08" db="EMBL/GenBank/DDBJ databases">
        <title>Genomic Encyclopedia of Type Strains, Phase III (KMG-III): the genomes of soil and plant-associated and newly described type strains.</title>
        <authorList>
            <person name="Whitman W."/>
        </authorList>
    </citation>
    <scope>NUCLEOTIDE SEQUENCE [LARGE SCALE GENOMIC DNA]</scope>
    <source>
        <strain evidence="2 3">CECT 8897</strain>
    </source>
</reference>
<keyword evidence="3" id="KW-1185">Reference proteome</keyword>
<dbReference type="RefSeq" id="WP_183442608.1">
    <property type="nucleotide sequence ID" value="NZ_JACHXD010000011.1"/>
</dbReference>
<dbReference type="InterPro" id="IPR002716">
    <property type="entry name" value="PIN_dom"/>
</dbReference>
<dbReference type="Pfam" id="PF01850">
    <property type="entry name" value="PIN"/>
    <property type="match status" value="1"/>
</dbReference>
<evidence type="ECO:0000259" key="1">
    <source>
        <dbReference type="Pfam" id="PF01850"/>
    </source>
</evidence>
<comment type="caution">
    <text evidence="2">The sequence shown here is derived from an EMBL/GenBank/DDBJ whole genome shotgun (WGS) entry which is preliminary data.</text>
</comment>
<name>A0A7W5FVJ2_9BURK</name>
<dbReference type="AlphaFoldDB" id="A0A7W5FVJ2"/>
<dbReference type="Proteomes" id="UP000541535">
    <property type="component" value="Unassembled WGS sequence"/>
</dbReference>